<keyword evidence="1" id="KW-0805">Transcription regulation</keyword>
<comment type="caution">
    <text evidence="5">The sequence shown here is derived from an EMBL/GenBank/DDBJ whole genome shotgun (WGS) entry which is preliminary data.</text>
</comment>
<dbReference type="GO" id="GO:0004402">
    <property type="term" value="F:histone acetyltransferase activity"/>
    <property type="evidence" value="ECO:0007669"/>
    <property type="project" value="InterPro"/>
</dbReference>
<dbReference type="Proteomes" id="UP000489600">
    <property type="component" value="Unassembled WGS sequence"/>
</dbReference>
<dbReference type="SUPFAM" id="SSF47055">
    <property type="entry name" value="TAF(II)230 TBP-binding fragment"/>
    <property type="match status" value="1"/>
</dbReference>
<dbReference type="InterPro" id="IPR036741">
    <property type="entry name" value="TAFII-230_TBP-bd_sf"/>
</dbReference>
<dbReference type="GO" id="GO:0017025">
    <property type="term" value="F:TBP-class protein binding"/>
    <property type="evidence" value="ECO:0007669"/>
    <property type="project" value="InterPro"/>
</dbReference>
<feature type="domain" description="TAFII-230 TBP-binding" evidence="4">
    <location>
        <begin position="10"/>
        <end position="52"/>
    </location>
</feature>
<dbReference type="AlphaFoldDB" id="A0A565AZR7"/>
<accession>A0A565AZR7</accession>
<evidence type="ECO:0000313" key="6">
    <source>
        <dbReference type="Proteomes" id="UP000489600"/>
    </source>
</evidence>
<dbReference type="PANTHER" id="PTHR13900:SF0">
    <property type="entry name" value="TRANSCRIPTION INITIATION FACTOR TFIID SUBUNIT 1"/>
    <property type="match status" value="1"/>
</dbReference>
<gene>
    <name evidence="5" type="ORF">ANE_LOCUS4460</name>
</gene>
<dbReference type="GO" id="GO:0005669">
    <property type="term" value="C:transcription factor TFIID complex"/>
    <property type="evidence" value="ECO:0007669"/>
    <property type="project" value="InterPro"/>
</dbReference>
<organism evidence="5 6">
    <name type="scientific">Arabis nemorensis</name>
    <dbReference type="NCBI Taxonomy" id="586526"/>
    <lineage>
        <taxon>Eukaryota</taxon>
        <taxon>Viridiplantae</taxon>
        <taxon>Streptophyta</taxon>
        <taxon>Embryophyta</taxon>
        <taxon>Tracheophyta</taxon>
        <taxon>Spermatophyta</taxon>
        <taxon>Magnoliopsida</taxon>
        <taxon>eudicotyledons</taxon>
        <taxon>Gunneridae</taxon>
        <taxon>Pentapetalae</taxon>
        <taxon>rosids</taxon>
        <taxon>malvids</taxon>
        <taxon>Brassicales</taxon>
        <taxon>Brassicaceae</taxon>
        <taxon>Arabideae</taxon>
        <taxon>Arabis</taxon>
    </lineage>
</organism>
<dbReference type="EMBL" id="CABITT030000002">
    <property type="protein sequence ID" value="VVA94015.1"/>
    <property type="molecule type" value="Genomic_DNA"/>
</dbReference>
<dbReference type="GO" id="GO:0051123">
    <property type="term" value="P:RNA polymerase II preinitiation complex assembly"/>
    <property type="evidence" value="ECO:0007669"/>
    <property type="project" value="TreeGrafter"/>
</dbReference>
<proteinExistence type="predicted"/>
<evidence type="ECO:0000259" key="4">
    <source>
        <dbReference type="Pfam" id="PF09247"/>
    </source>
</evidence>
<evidence type="ECO:0000256" key="3">
    <source>
        <dbReference type="SAM" id="MobiDB-lite"/>
    </source>
</evidence>
<dbReference type="InterPro" id="IPR009067">
    <property type="entry name" value="TAF_II_230-bd"/>
</dbReference>
<dbReference type="OrthoDB" id="5752at2759"/>
<sequence>MAQLNETSSDDDEEYEDSGMGLGFIFGNVDNSGDLDADYLDEDAKEHLSALASSLPDIISLANSENTTSDPAEQGDVVRQDYDRKAEDAVDCEDIDEEYDEDYDESEVQVVSEEDHVLPKREYFSAAVALSSLNSKAFVFDDDDYDEEEEQEEHTPVEKAFDSEEREPVFLKEDKTLEYEKKGTILENEAQMDTEDVREGEVDELLEGSLNEKRATSLPTLYVEDGMVILQFSEIFAIHEPPRKRSKRENRYITYRVFRVQV</sequence>
<name>A0A565AZR7_9BRAS</name>
<feature type="region of interest" description="Disordered" evidence="3">
    <location>
        <begin position="1"/>
        <end position="23"/>
    </location>
</feature>
<evidence type="ECO:0000313" key="5">
    <source>
        <dbReference type="EMBL" id="VVA94015.1"/>
    </source>
</evidence>
<protein>
    <recommendedName>
        <fullName evidence="4">TAFII-230 TBP-binding domain-containing protein</fullName>
    </recommendedName>
</protein>
<evidence type="ECO:0000256" key="2">
    <source>
        <dbReference type="ARBA" id="ARBA00023163"/>
    </source>
</evidence>
<evidence type="ECO:0000256" key="1">
    <source>
        <dbReference type="ARBA" id="ARBA00023015"/>
    </source>
</evidence>
<feature type="compositionally biased region" description="Acidic residues" evidence="3">
    <location>
        <begin position="8"/>
        <end position="17"/>
    </location>
</feature>
<reference evidence="5" key="1">
    <citation type="submission" date="2019-07" db="EMBL/GenBank/DDBJ databases">
        <authorList>
            <person name="Dittberner H."/>
        </authorList>
    </citation>
    <scope>NUCLEOTIDE SEQUENCE [LARGE SCALE GENOMIC DNA]</scope>
</reference>
<dbReference type="Pfam" id="PF09247">
    <property type="entry name" value="TBP-binding"/>
    <property type="match status" value="1"/>
</dbReference>
<dbReference type="GO" id="GO:0016251">
    <property type="term" value="F:RNA polymerase II general transcription initiation factor activity"/>
    <property type="evidence" value="ECO:0007669"/>
    <property type="project" value="InterPro"/>
</dbReference>
<keyword evidence="6" id="KW-1185">Reference proteome</keyword>
<dbReference type="Gene3D" id="1.10.1100.10">
    <property type="entry name" value="TAFII-230 TBP-binding domain"/>
    <property type="match status" value="1"/>
</dbReference>
<dbReference type="InterPro" id="IPR040240">
    <property type="entry name" value="TAF1"/>
</dbReference>
<keyword evidence="2" id="KW-0804">Transcription</keyword>
<dbReference type="PANTHER" id="PTHR13900">
    <property type="entry name" value="TRANSCRIPTION INITIATION FACTOR TFIID"/>
    <property type="match status" value="1"/>
</dbReference>